<reference evidence="1 2" key="1">
    <citation type="submission" date="2016-08" db="EMBL/GenBank/DDBJ databases">
        <title>Genome of Bacillus solimangrovi GH2-4.</title>
        <authorList>
            <person name="Lim S."/>
            <person name="Kim B.-C."/>
        </authorList>
    </citation>
    <scope>NUCLEOTIDE SEQUENCE [LARGE SCALE GENOMIC DNA]</scope>
    <source>
        <strain evidence="1 2">GH2-4</strain>
    </source>
</reference>
<organism evidence="1 2">
    <name type="scientific">Bacillus solimangrovi</name>
    <dbReference type="NCBI Taxonomy" id="1305675"/>
    <lineage>
        <taxon>Bacteria</taxon>
        <taxon>Bacillati</taxon>
        <taxon>Bacillota</taxon>
        <taxon>Bacilli</taxon>
        <taxon>Bacillales</taxon>
        <taxon>Bacillaceae</taxon>
        <taxon>Bacillus</taxon>
    </lineage>
</organism>
<accession>A0A1E5LBZ2</accession>
<sequence>MSHKPKKENICIRVPKVYDWVTRQVDLPLISFTGKQLNQLKFDCDLEPCGDNGHIRNICEFLEREGIDDVIVDCFLSDRYGNRIDPKKDNGVLCQEIIQPNGREEVKVKLPDGDEVTLQKVKVLLKGFVGIELLSHNGEVLCHLDEGIPFATAQTFFLCAPKGTEVNCHLSFFECDASLICTDDFEQLDISITLCIEVQMEAYVKIEVEGKFCEPRPELPISPVLCSTEKFPPQCPDVFPNDDRKDC</sequence>
<dbReference type="EMBL" id="MJEH01000055">
    <property type="protein sequence ID" value="OEH91593.1"/>
    <property type="molecule type" value="Genomic_DNA"/>
</dbReference>
<name>A0A1E5LBZ2_9BACI</name>
<dbReference type="Proteomes" id="UP000095209">
    <property type="component" value="Unassembled WGS sequence"/>
</dbReference>
<proteinExistence type="predicted"/>
<evidence type="ECO:0000313" key="2">
    <source>
        <dbReference type="Proteomes" id="UP000095209"/>
    </source>
</evidence>
<evidence type="ECO:0000313" key="1">
    <source>
        <dbReference type="EMBL" id="OEH91593.1"/>
    </source>
</evidence>
<comment type="caution">
    <text evidence="1">The sequence shown here is derived from an EMBL/GenBank/DDBJ whole genome shotgun (WGS) entry which is preliminary data.</text>
</comment>
<dbReference type="OrthoDB" id="2680078at2"/>
<dbReference type="STRING" id="1305675.BFG57_04255"/>
<gene>
    <name evidence="1" type="ORF">BFG57_04255</name>
</gene>
<dbReference type="AlphaFoldDB" id="A0A1E5LBZ2"/>
<keyword evidence="2" id="KW-1185">Reference proteome</keyword>
<protein>
    <submittedName>
        <fullName evidence="1">Uncharacterized protein</fullName>
    </submittedName>
</protein>
<dbReference type="RefSeq" id="WP_069718330.1">
    <property type="nucleotide sequence ID" value="NZ_MJEH01000055.1"/>
</dbReference>